<dbReference type="InterPro" id="IPR036259">
    <property type="entry name" value="MFS_trans_sf"/>
</dbReference>
<dbReference type="Gene3D" id="1.20.1250.20">
    <property type="entry name" value="MFS general substrate transporter like domains"/>
    <property type="match status" value="1"/>
</dbReference>
<keyword evidence="3" id="KW-1003">Cell membrane</keyword>
<feature type="transmembrane region" description="Helical" evidence="7">
    <location>
        <begin position="95"/>
        <end position="119"/>
    </location>
</feature>
<feature type="transmembrane region" description="Helical" evidence="7">
    <location>
        <begin position="231"/>
        <end position="254"/>
    </location>
</feature>
<dbReference type="PANTHER" id="PTHR23513:SF6">
    <property type="entry name" value="MAJOR FACILITATOR SUPERFAMILY ASSOCIATED DOMAIN-CONTAINING PROTEIN"/>
    <property type="match status" value="1"/>
</dbReference>
<reference evidence="9 10" key="1">
    <citation type="submission" date="2019-04" db="EMBL/GenBank/DDBJ databases">
        <authorList>
            <person name="Liu Q."/>
            <person name="Xin Y.-H."/>
        </authorList>
    </citation>
    <scope>NUCLEOTIDE SEQUENCE [LARGE SCALE GENOMIC DNA]</scope>
    <source>
        <strain evidence="9 10">AM23</strain>
    </source>
</reference>
<dbReference type="InterPro" id="IPR020846">
    <property type="entry name" value="MFS_dom"/>
</dbReference>
<evidence type="ECO:0000256" key="1">
    <source>
        <dbReference type="ARBA" id="ARBA00004651"/>
    </source>
</evidence>
<evidence type="ECO:0000256" key="4">
    <source>
        <dbReference type="ARBA" id="ARBA00022692"/>
    </source>
</evidence>
<dbReference type="GO" id="GO:0022857">
    <property type="term" value="F:transmembrane transporter activity"/>
    <property type="evidence" value="ECO:0007669"/>
    <property type="project" value="InterPro"/>
</dbReference>
<feature type="transmembrane region" description="Helical" evidence="7">
    <location>
        <begin position="388"/>
        <end position="410"/>
    </location>
</feature>
<keyword evidence="2" id="KW-0813">Transport</keyword>
<dbReference type="PANTHER" id="PTHR23513">
    <property type="entry name" value="INTEGRAL MEMBRANE EFFLUX PROTEIN-RELATED"/>
    <property type="match status" value="1"/>
</dbReference>
<feature type="domain" description="Major facilitator superfamily (MFS) profile" evidence="8">
    <location>
        <begin position="1"/>
        <end position="410"/>
    </location>
</feature>
<keyword evidence="5 7" id="KW-1133">Transmembrane helix</keyword>
<sequence length="416" mass="43245">MKVPETSLHKDDVGRVLGRRFWILWTSSGWSNLADGSFHVVLPLVAVSFTQSPALVAGLTFALTLPWLLFALIAGALADRSDRRVLMVAANGARAVLLIILVLVIVLDAGSIALLYVVAFGIGTAETVYDTAAQSILPQLVRREQLSRANGRLYAVELTTNQFVGPPLGGLLVAAGVMLAFGAQAAMWVVALGSLLLVRGSFKPARTSGASVRADIAEGLRFLWSHAVLRALALFTGIFNLATSAMMAVFVLFAVGPASAMGLTELGYGVLLSVVAAGSVLGSLLAGWAERRIGRALLISFAILGGVVFIGTPALTSSALLVGGGFFIGGAAIVMGNVIIVSLRQRITPNELLGRVNSAYRLVGWGTMPIGALLGGFLAQALGLQPTFAIMALVVLALVALLPLLTNPALDAVEVA</sequence>
<dbReference type="Proteomes" id="UP000305233">
    <property type="component" value="Unassembled WGS sequence"/>
</dbReference>
<dbReference type="InterPro" id="IPR010290">
    <property type="entry name" value="TM_effector"/>
</dbReference>
<comment type="caution">
    <text evidence="9">The sequence shown here is derived from an EMBL/GenBank/DDBJ whole genome shotgun (WGS) entry which is preliminary data.</text>
</comment>
<dbReference type="OrthoDB" id="145388at2"/>
<dbReference type="RefSeq" id="WP_136455309.1">
    <property type="nucleotide sequence ID" value="NZ_SSWH01000012.1"/>
</dbReference>
<feature type="transmembrane region" description="Helical" evidence="7">
    <location>
        <begin position="21"/>
        <end position="42"/>
    </location>
</feature>
<dbReference type="CDD" id="cd06173">
    <property type="entry name" value="MFS_MefA_like"/>
    <property type="match status" value="1"/>
</dbReference>
<name>A0A4S5E186_9MICC</name>
<evidence type="ECO:0000313" key="10">
    <source>
        <dbReference type="Proteomes" id="UP000305233"/>
    </source>
</evidence>
<protein>
    <submittedName>
        <fullName evidence="9">MFS transporter</fullName>
    </submittedName>
</protein>
<dbReference type="Pfam" id="PF05977">
    <property type="entry name" value="MFS_3"/>
    <property type="match status" value="1"/>
</dbReference>
<evidence type="ECO:0000256" key="3">
    <source>
        <dbReference type="ARBA" id="ARBA00022475"/>
    </source>
</evidence>
<feature type="transmembrane region" description="Helical" evidence="7">
    <location>
        <begin position="362"/>
        <end position="382"/>
    </location>
</feature>
<dbReference type="EMBL" id="SSWH01000012">
    <property type="protein sequence ID" value="THJ65114.1"/>
    <property type="molecule type" value="Genomic_DNA"/>
</dbReference>
<feature type="transmembrane region" description="Helical" evidence="7">
    <location>
        <begin position="266"/>
        <end position="289"/>
    </location>
</feature>
<evidence type="ECO:0000256" key="5">
    <source>
        <dbReference type="ARBA" id="ARBA00022989"/>
    </source>
</evidence>
<feature type="transmembrane region" description="Helical" evidence="7">
    <location>
        <begin position="171"/>
        <end position="198"/>
    </location>
</feature>
<dbReference type="GO" id="GO:0005886">
    <property type="term" value="C:plasma membrane"/>
    <property type="evidence" value="ECO:0007669"/>
    <property type="project" value="UniProtKB-SubCell"/>
</dbReference>
<keyword evidence="6 7" id="KW-0472">Membrane</keyword>
<feature type="transmembrane region" description="Helical" evidence="7">
    <location>
        <begin position="54"/>
        <end position="74"/>
    </location>
</feature>
<keyword evidence="4 7" id="KW-0812">Transmembrane</keyword>
<evidence type="ECO:0000259" key="8">
    <source>
        <dbReference type="PROSITE" id="PS50850"/>
    </source>
</evidence>
<comment type="subcellular location">
    <subcellularLocation>
        <location evidence="1">Cell membrane</location>
        <topology evidence="1">Multi-pass membrane protein</topology>
    </subcellularLocation>
</comment>
<feature type="transmembrane region" description="Helical" evidence="7">
    <location>
        <begin position="296"/>
        <end position="315"/>
    </location>
</feature>
<dbReference type="PROSITE" id="PS50850">
    <property type="entry name" value="MFS"/>
    <property type="match status" value="1"/>
</dbReference>
<organism evidence="9 10">
    <name type="scientific">Arthrobacter echini</name>
    <dbReference type="NCBI Taxonomy" id="1529066"/>
    <lineage>
        <taxon>Bacteria</taxon>
        <taxon>Bacillati</taxon>
        <taxon>Actinomycetota</taxon>
        <taxon>Actinomycetes</taxon>
        <taxon>Micrococcales</taxon>
        <taxon>Micrococcaceae</taxon>
        <taxon>Arthrobacter</taxon>
    </lineage>
</organism>
<evidence type="ECO:0000256" key="2">
    <source>
        <dbReference type="ARBA" id="ARBA00022448"/>
    </source>
</evidence>
<proteinExistence type="predicted"/>
<gene>
    <name evidence="9" type="ORF">E8P82_12415</name>
</gene>
<accession>A0A4S5E186</accession>
<dbReference type="AlphaFoldDB" id="A0A4S5E186"/>
<evidence type="ECO:0000313" key="9">
    <source>
        <dbReference type="EMBL" id="THJ65114.1"/>
    </source>
</evidence>
<dbReference type="SUPFAM" id="SSF103473">
    <property type="entry name" value="MFS general substrate transporter"/>
    <property type="match status" value="1"/>
</dbReference>
<evidence type="ECO:0000256" key="6">
    <source>
        <dbReference type="ARBA" id="ARBA00023136"/>
    </source>
</evidence>
<keyword evidence="10" id="KW-1185">Reference proteome</keyword>
<feature type="transmembrane region" description="Helical" evidence="7">
    <location>
        <begin position="321"/>
        <end position="341"/>
    </location>
</feature>
<evidence type="ECO:0000256" key="7">
    <source>
        <dbReference type="SAM" id="Phobius"/>
    </source>
</evidence>